<evidence type="ECO:0000256" key="1">
    <source>
        <dbReference type="SAM" id="SignalP"/>
    </source>
</evidence>
<evidence type="ECO:0000313" key="3">
    <source>
        <dbReference type="Proteomes" id="UP001239445"/>
    </source>
</evidence>
<feature type="signal peptide" evidence="1">
    <location>
        <begin position="1"/>
        <end position="22"/>
    </location>
</feature>
<proteinExistence type="predicted"/>
<keyword evidence="1" id="KW-0732">Signal</keyword>
<accession>A0AAJ0BF18</accession>
<dbReference type="EMBL" id="MU839831">
    <property type="protein sequence ID" value="KAK1756797.1"/>
    <property type="molecule type" value="Genomic_DNA"/>
</dbReference>
<sequence>MLPCLFVAAFKMLPLSMSVIDAQQVHPHTHSEPEIARIGVQDAATGVRSGSSGLPTWLPVCLPICSACNFEAGLGPGAPG</sequence>
<gene>
    <name evidence="2" type="ORF">QBC47DRAFT_377666</name>
</gene>
<feature type="chain" id="PRO_5042501651" description="Secreted protein" evidence="1">
    <location>
        <begin position="23"/>
        <end position="80"/>
    </location>
</feature>
<evidence type="ECO:0000313" key="2">
    <source>
        <dbReference type="EMBL" id="KAK1756797.1"/>
    </source>
</evidence>
<evidence type="ECO:0008006" key="4">
    <source>
        <dbReference type="Google" id="ProtNLM"/>
    </source>
</evidence>
<comment type="caution">
    <text evidence="2">The sequence shown here is derived from an EMBL/GenBank/DDBJ whole genome shotgun (WGS) entry which is preliminary data.</text>
</comment>
<protein>
    <recommendedName>
        <fullName evidence="4">Secreted protein</fullName>
    </recommendedName>
</protein>
<dbReference type="Proteomes" id="UP001239445">
    <property type="component" value="Unassembled WGS sequence"/>
</dbReference>
<dbReference type="AlphaFoldDB" id="A0AAJ0BF18"/>
<organism evidence="2 3">
    <name type="scientific">Echria macrotheca</name>
    <dbReference type="NCBI Taxonomy" id="438768"/>
    <lineage>
        <taxon>Eukaryota</taxon>
        <taxon>Fungi</taxon>
        <taxon>Dikarya</taxon>
        <taxon>Ascomycota</taxon>
        <taxon>Pezizomycotina</taxon>
        <taxon>Sordariomycetes</taxon>
        <taxon>Sordariomycetidae</taxon>
        <taxon>Sordariales</taxon>
        <taxon>Schizotheciaceae</taxon>
        <taxon>Echria</taxon>
    </lineage>
</organism>
<reference evidence="2" key="1">
    <citation type="submission" date="2023-06" db="EMBL/GenBank/DDBJ databases">
        <title>Genome-scale phylogeny and comparative genomics of the fungal order Sordariales.</title>
        <authorList>
            <consortium name="Lawrence Berkeley National Laboratory"/>
            <person name="Hensen N."/>
            <person name="Bonometti L."/>
            <person name="Westerberg I."/>
            <person name="Brannstrom I.O."/>
            <person name="Guillou S."/>
            <person name="Cros-Aarteil S."/>
            <person name="Calhoun S."/>
            <person name="Haridas S."/>
            <person name="Kuo A."/>
            <person name="Mondo S."/>
            <person name="Pangilinan J."/>
            <person name="Riley R."/>
            <person name="Labutti K."/>
            <person name="Andreopoulos B."/>
            <person name="Lipzen A."/>
            <person name="Chen C."/>
            <person name="Yanf M."/>
            <person name="Daum C."/>
            <person name="Ng V."/>
            <person name="Clum A."/>
            <person name="Steindorff A."/>
            <person name="Ohm R."/>
            <person name="Martin F."/>
            <person name="Silar P."/>
            <person name="Natvig D."/>
            <person name="Lalanne C."/>
            <person name="Gautier V."/>
            <person name="Ament-Velasquez S.L."/>
            <person name="Kruys A."/>
            <person name="Hutchinson M.I."/>
            <person name="Powell A.J."/>
            <person name="Barry K."/>
            <person name="Miller A.N."/>
            <person name="Grigoriev I.V."/>
            <person name="Debuchy R."/>
            <person name="Gladieux P."/>
            <person name="Thoren M.H."/>
            <person name="Johannesson H."/>
        </authorList>
    </citation>
    <scope>NUCLEOTIDE SEQUENCE</scope>
    <source>
        <strain evidence="2">PSN4</strain>
    </source>
</reference>
<name>A0AAJ0BF18_9PEZI</name>
<keyword evidence="3" id="KW-1185">Reference proteome</keyword>